<gene>
    <name evidence="2" type="ORF">ACHHYP_06797</name>
</gene>
<proteinExistence type="predicted"/>
<dbReference type="EMBL" id="JNBR01001275">
    <property type="protein sequence ID" value="OQR88474.1"/>
    <property type="molecule type" value="Genomic_DNA"/>
</dbReference>
<evidence type="ECO:0000313" key="3">
    <source>
        <dbReference type="Proteomes" id="UP000243579"/>
    </source>
</evidence>
<organism evidence="2 3">
    <name type="scientific">Achlya hypogyna</name>
    <name type="common">Oomycete</name>
    <name type="synonym">Protoachlya hypogyna</name>
    <dbReference type="NCBI Taxonomy" id="1202772"/>
    <lineage>
        <taxon>Eukaryota</taxon>
        <taxon>Sar</taxon>
        <taxon>Stramenopiles</taxon>
        <taxon>Oomycota</taxon>
        <taxon>Saprolegniomycetes</taxon>
        <taxon>Saprolegniales</taxon>
        <taxon>Achlyaceae</taxon>
        <taxon>Achlya</taxon>
    </lineage>
</organism>
<keyword evidence="3" id="KW-1185">Reference proteome</keyword>
<sequence length="116" mass="13150">MNTLRHSSKRIVLQAQRRFTTEAAAAPKPTGNYYEHKWRAHSKWYIFATFVGGYAVGSALSGGSCSKRHVRHHMDELRAENRHLALRIDNLQRALDDRRYTRAVAPATVAPYSGQA</sequence>
<keyword evidence="1" id="KW-1133">Transmembrane helix</keyword>
<evidence type="ECO:0000256" key="1">
    <source>
        <dbReference type="SAM" id="Phobius"/>
    </source>
</evidence>
<keyword evidence="1" id="KW-0812">Transmembrane</keyword>
<reference evidence="2 3" key="1">
    <citation type="journal article" date="2014" name="Genome Biol. Evol.">
        <title>The secreted proteins of Achlya hypogyna and Thraustotheca clavata identify the ancestral oomycete secretome and reveal gene acquisitions by horizontal gene transfer.</title>
        <authorList>
            <person name="Misner I."/>
            <person name="Blouin N."/>
            <person name="Leonard G."/>
            <person name="Richards T.A."/>
            <person name="Lane C.E."/>
        </authorList>
    </citation>
    <scope>NUCLEOTIDE SEQUENCE [LARGE SCALE GENOMIC DNA]</scope>
    <source>
        <strain evidence="2 3">ATCC 48635</strain>
    </source>
</reference>
<protein>
    <submittedName>
        <fullName evidence="2">Uncharacterized protein</fullName>
    </submittedName>
</protein>
<name>A0A1V9YRR1_ACHHY</name>
<evidence type="ECO:0000313" key="2">
    <source>
        <dbReference type="EMBL" id="OQR88474.1"/>
    </source>
</evidence>
<accession>A0A1V9YRR1</accession>
<dbReference type="Proteomes" id="UP000243579">
    <property type="component" value="Unassembled WGS sequence"/>
</dbReference>
<dbReference type="AlphaFoldDB" id="A0A1V9YRR1"/>
<comment type="caution">
    <text evidence="2">The sequence shown here is derived from an EMBL/GenBank/DDBJ whole genome shotgun (WGS) entry which is preliminary data.</text>
</comment>
<feature type="transmembrane region" description="Helical" evidence="1">
    <location>
        <begin position="44"/>
        <end position="63"/>
    </location>
</feature>
<keyword evidence="1" id="KW-0472">Membrane</keyword>